<comment type="caution">
    <text evidence="16">The sequence shown here is derived from an EMBL/GenBank/DDBJ whole genome shotgun (WGS) entry which is preliminary data.</text>
</comment>
<dbReference type="InterPro" id="IPR014031">
    <property type="entry name" value="Ketoacyl_synth_C"/>
</dbReference>
<evidence type="ECO:0000259" key="15">
    <source>
        <dbReference type="PROSITE" id="PS52004"/>
    </source>
</evidence>
<feature type="domain" description="Ketosynthase family 3 (KS3)" evidence="15">
    <location>
        <begin position="1"/>
        <end position="312"/>
    </location>
</feature>
<dbReference type="InterPro" id="IPR014030">
    <property type="entry name" value="Ketoacyl_synth_N"/>
</dbReference>
<dbReference type="GO" id="GO:0004315">
    <property type="term" value="F:3-oxoacyl-[acyl-carrier-protein] synthase activity"/>
    <property type="evidence" value="ECO:0007669"/>
    <property type="project" value="InterPro"/>
</dbReference>
<keyword evidence="8" id="KW-0521">NADP</keyword>
<evidence type="ECO:0000256" key="12">
    <source>
        <dbReference type="ARBA" id="ARBA00023160"/>
    </source>
</evidence>
<keyword evidence="12" id="KW-0275">Fatty acid biosynthesis</keyword>
<evidence type="ECO:0000256" key="14">
    <source>
        <dbReference type="ARBA" id="ARBA00044883"/>
    </source>
</evidence>
<keyword evidence="7" id="KW-0276">Fatty acid metabolism</keyword>
<dbReference type="InterPro" id="IPR032821">
    <property type="entry name" value="PKS_assoc"/>
</dbReference>
<dbReference type="Proteomes" id="UP000887116">
    <property type="component" value="Unassembled WGS sequence"/>
</dbReference>
<dbReference type="GO" id="GO:0006633">
    <property type="term" value="P:fatty acid biosynthetic process"/>
    <property type="evidence" value="ECO:0007669"/>
    <property type="project" value="UniProtKB-KW"/>
</dbReference>
<dbReference type="EMBL" id="BMAO01038492">
    <property type="protein sequence ID" value="GFR25333.1"/>
    <property type="molecule type" value="Genomic_DNA"/>
</dbReference>
<proteinExistence type="predicted"/>
<dbReference type="InterPro" id="IPR050091">
    <property type="entry name" value="PKS_NRPS_Biosynth_Enz"/>
</dbReference>
<dbReference type="Gene3D" id="3.40.47.10">
    <property type="match status" value="1"/>
</dbReference>
<keyword evidence="9" id="KW-0560">Oxidoreductase</keyword>
<keyword evidence="4" id="KW-0444">Lipid biosynthesis</keyword>
<evidence type="ECO:0000256" key="10">
    <source>
        <dbReference type="ARBA" id="ARBA00023027"/>
    </source>
</evidence>
<dbReference type="PANTHER" id="PTHR43775">
    <property type="entry name" value="FATTY ACID SYNTHASE"/>
    <property type="match status" value="1"/>
</dbReference>
<dbReference type="PROSITE" id="PS52004">
    <property type="entry name" value="KS3_2"/>
    <property type="match status" value="1"/>
</dbReference>
<evidence type="ECO:0000256" key="13">
    <source>
        <dbReference type="ARBA" id="ARBA00023268"/>
    </source>
</evidence>
<evidence type="ECO:0000256" key="2">
    <source>
        <dbReference type="ARBA" id="ARBA00018769"/>
    </source>
</evidence>
<keyword evidence="10" id="KW-0520">NAD</keyword>
<dbReference type="EC" id="2.3.1.85" evidence="1"/>
<keyword evidence="17" id="KW-1185">Reference proteome</keyword>
<dbReference type="InterPro" id="IPR016039">
    <property type="entry name" value="Thiolase-like"/>
</dbReference>
<dbReference type="GO" id="GO:0016787">
    <property type="term" value="F:hydrolase activity"/>
    <property type="evidence" value="ECO:0007669"/>
    <property type="project" value="UniProtKB-KW"/>
</dbReference>
<evidence type="ECO:0000256" key="11">
    <source>
        <dbReference type="ARBA" id="ARBA00023098"/>
    </source>
</evidence>
<dbReference type="InterPro" id="IPR018201">
    <property type="entry name" value="Ketoacyl_synth_AS"/>
</dbReference>
<keyword evidence="11" id="KW-0443">Lipid metabolism</keyword>
<keyword evidence="5" id="KW-0808">Transferase</keyword>
<protein>
    <recommendedName>
        <fullName evidence="2">Fatty acid synthase</fullName>
        <ecNumber evidence="1">2.3.1.85</ecNumber>
    </recommendedName>
</protein>
<reference evidence="16" key="1">
    <citation type="submission" date="2020-07" db="EMBL/GenBank/DDBJ databases">
        <title>Multicomponent nature underlies the extraordinary mechanical properties of spider dragline silk.</title>
        <authorList>
            <person name="Kono N."/>
            <person name="Nakamura H."/>
            <person name="Mori M."/>
            <person name="Yoshida Y."/>
            <person name="Ohtoshi R."/>
            <person name="Malay A.D."/>
            <person name="Moran D.A.P."/>
            <person name="Tomita M."/>
            <person name="Numata K."/>
            <person name="Arakawa K."/>
        </authorList>
    </citation>
    <scope>NUCLEOTIDE SEQUENCE</scope>
</reference>
<evidence type="ECO:0000256" key="4">
    <source>
        <dbReference type="ARBA" id="ARBA00022516"/>
    </source>
</evidence>
<evidence type="ECO:0000256" key="3">
    <source>
        <dbReference type="ARBA" id="ARBA00022450"/>
    </source>
</evidence>
<dbReference type="SUPFAM" id="SSF53901">
    <property type="entry name" value="Thiolase-like"/>
    <property type="match status" value="2"/>
</dbReference>
<dbReference type="OrthoDB" id="6435015at2759"/>
<dbReference type="CDD" id="cd00833">
    <property type="entry name" value="PKS"/>
    <property type="match status" value="1"/>
</dbReference>
<dbReference type="InterPro" id="IPR020841">
    <property type="entry name" value="PKS_Beta-ketoAc_synthase_dom"/>
</dbReference>
<keyword evidence="3" id="KW-0596">Phosphopantetheine</keyword>
<dbReference type="Pfam" id="PF02801">
    <property type="entry name" value="Ketoacyl-synt_C"/>
    <property type="match status" value="1"/>
</dbReference>
<accession>A0A8X6HKN4</accession>
<dbReference type="GO" id="GO:0004312">
    <property type="term" value="F:fatty acid synthase activity"/>
    <property type="evidence" value="ECO:0007669"/>
    <property type="project" value="UniProtKB-EC"/>
</dbReference>
<dbReference type="PANTHER" id="PTHR43775:SF7">
    <property type="entry name" value="FATTY ACID SYNTHASE"/>
    <property type="match status" value="1"/>
</dbReference>
<dbReference type="PROSITE" id="PS00606">
    <property type="entry name" value="KS3_1"/>
    <property type="match status" value="1"/>
</dbReference>
<evidence type="ECO:0000256" key="9">
    <source>
        <dbReference type="ARBA" id="ARBA00023002"/>
    </source>
</evidence>
<evidence type="ECO:0000313" key="17">
    <source>
        <dbReference type="Proteomes" id="UP000887116"/>
    </source>
</evidence>
<keyword evidence="13" id="KW-0511">Multifunctional enzyme</keyword>
<evidence type="ECO:0000256" key="1">
    <source>
        <dbReference type="ARBA" id="ARBA00012873"/>
    </source>
</evidence>
<sequence>YDPDDLRGGNIGVFIGNSYLDTLEFYLYDADVINECAATGCSNTMLANRISHIFDFKGQNFVVDTGCSSGLVALYCAVQSILRGDIEAAVVGGVNLCLRPGSSIQFHRLGATSDAGFCKAFDADGKGYVRSEAIATIFVQKSDVARRKYASIIHIKTNNDGYKDKGITYPSYEMQKRLIQEVYEECKLSPSQISYVEAHGTGTIAGDPVEVSAIADVLCSGREEPLWIGSVKSNMGHAEAASGLCAVIKVLICMEKGMLAPNLHFNKPNLAILALINGQVRVPTDSEPWRADYAAVNNFGFGGVNVHVVLNSNGDEMKRYHDKTVPQLVMFSGRTQESVQYLFDYLKTAVPSREFFALLHKSVYSTSKAKPYRGYKLLQKGQEIAEIKV</sequence>
<dbReference type="AlphaFoldDB" id="A0A8X6HKN4"/>
<keyword evidence="6" id="KW-0378">Hydrolase</keyword>
<evidence type="ECO:0000256" key="8">
    <source>
        <dbReference type="ARBA" id="ARBA00022857"/>
    </source>
</evidence>
<dbReference type="GO" id="GO:0016491">
    <property type="term" value="F:oxidoreductase activity"/>
    <property type="evidence" value="ECO:0007669"/>
    <property type="project" value="UniProtKB-KW"/>
</dbReference>
<feature type="non-terminal residue" evidence="16">
    <location>
        <position position="389"/>
    </location>
</feature>
<dbReference type="SMART" id="SM00825">
    <property type="entry name" value="PKS_KS"/>
    <property type="match status" value="1"/>
</dbReference>
<evidence type="ECO:0000256" key="5">
    <source>
        <dbReference type="ARBA" id="ARBA00022679"/>
    </source>
</evidence>
<dbReference type="Pfam" id="PF16197">
    <property type="entry name" value="KAsynt_C_assoc"/>
    <property type="match status" value="1"/>
</dbReference>
<dbReference type="Pfam" id="PF00109">
    <property type="entry name" value="ketoacyl-synt"/>
    <property type="match status" value="1"/>
</dbReference>
<evidence type="ECO:0000256" key="6">
    <source>
        <dbReference type="ARBA" id="ARBA00022801"/>
    </source>
</evidence>
<organism evidence="16 17">
    <name type="scientific">Trichonephila clavata</name>
    <name type="common">Joro spider</name>
    <name type="synonym">Nephila clavata</name>
    <dbReference type="NCBI Taxonomy" id="2740835"/>
    <lineage>
        <taxon>Eukaryota</taxon>
        <taxon>Metazoa</taxon>
        <taxon>Ecdysozoa</taxon>
        <taxon>Arthropoda</taxon>
        <taxon>Chelicerata</taxon>
        <taxon>Arachnida</taxon>
        <taxon>Araneae</taxon>
        <taxon>Araneomorphae</taxon>
        <taxon>Entelegynae</taxon>
        <taxon>Araneoidea</taxon>
        <taxon>Nephilidae</taxon>
        <taxon>Trichonephila</taxon>
    </lineage>
</organism>
<dbReference type="Gene3D" id="3.30.70.3290">
    <property type="match status" value="1"/>
</dbReference>
<name>A0A8X6HKN4_TRICU</name>
<evidence type="ECO:0000256" key="7">
    <source>
        <dbReference type="ARBA" id="ARBA00022832"/>
    </source>
</evidence>
<gene>
    <name evidence="16" type="primary">FASN</name>
    <name evidence="16" type="ORF">TNCT_368101</name>
</gene>
<comment type="catalytic activity">
    <reaction evidence="14">
        <text>acetyl-CoA + n malonyl-CoA + 2n NADPH + 2n H(+) = a long-chain fatty acid + (n+1) CoA + n CO2 + 2n NADP(+).</text>
        <dbReference type="EC" id="2.3.1.85"/>
    </reaction>
</comment>
<evidence type="ECO:0000313" key="16">
    <source>
        <dbReference type="EMBL" id="GFR25333.1"/>
    </source>
</evidence>